<dbReference type="Pfam" id="PF02654">
    <property type="entry name" value="CobS"/>
    <property type="match status" value="1"/>
</dbReference>
<feature type="transmembrane region" description="Helical" evidence="19">
    <location>
        <begin position="108"/>
        <end position="126"/>
    </location>
</feature>
<evidence type="ECO:0000256" key="15">
    <source>
        <dbReference type="ARBA" id="ARBA00032605"/>
    </source>
</evidence>
<name>A0A840CG25_9BACT</name>
<comment type="subcellular location">
    <subcellularLocation>
        <location evidence="2 19">Cell membrane</location>
        <topology evidence="2 19">Multi-pass membrane protein</topology>
    </subcellularLocation>
</comment>
<comment type="catalytic activity">
    <reaction evidence="18 19">
        <text>alpha-ribazole 5'-phosphate + adenosylcob(III)inamide-GDP = adenosylcob(III)alamin 5'-phosphate + GMP + H(+)</text>
        <dbReference type="Rhea" id="RHEA:23560"/>
        <dbReference type="ChEBI" id="CHEBI:15378"/>
        <dbReference type="ChEBI" id="CHEBI:57918"/>
        <dbReference type="ChEBI" id="CHEBI:58115"/>
        <dbReference type="ChEBI" id="CHEBI:60487"/>
        <dbReference type="ChEBI" id="CHEBI:60493"/>
        <dbReference type="EC" id="2.7.8.26"/>
    </reaction>
</comment>
<dbReference type="HAMAP" id="MF_00719">
    <property type="entry name" value="CobS"/>
    <property type="match status" value="1"/>
</dbReference>
<evidence type="ECO:0000256" key="7">
    <source>
        <dbReference type="ARBA" id="ARBA00022475"/>
    </source>
</evidence>
<dbReference type="GO" id="GO:0005886">
    <property type="term" value="C:plasma membrane"/>
    <property type="evidence" value="ECO:0007669"/>
    <property type="project" value="UniProtKB-SubCell"/>
</dbReference>
<proteinExistence type="inferred from homology"/>
<dbReference type="UniPathway" id="UPA00148">
    <property type="reaction ID" value="UER00238"/>
</dbReference>
<dbReference type="Proteomes" id="UP000555103">
    <property type="component" value="Unassembled WGS sequence"/>
</dbReference>
<dbReference type="PANTHER" id="PTHR34148">
    <property type="entry name" value="ADENOSYLCOBINAMIDE-GDP RIBAZOLETRANSFERASE"/>
    <property type="match status" value="1"/>
</dbReference>
<sequence length="252" mass="28219">MRSVAAAFVFFTRLPFWRLNAFRVSAEYFSQVINYWAVVGWLTGSVMAVSLWVGNLILPYSVAVIIAILSRLLITGALHEDGLADFTDGFGGGNTRERILEIMKDSHIGTYGVIGLIFYFVLLYTLLSQLPLIWACSSILIADPLCKYISSYITRFLPYARTADTSKSKTVYSKMTMKVFVLSSFFGLIPLFLIPDVKWLIAIAFPIIVFLSLIALMKNKIQGYTGDCCGATFLLCELLLYLGVVIVYYNLI</sequence>
<feature type="transmembrane region" description="Helical" evidence="19">
    <location>
        <begin position="228"/>
        <end position="249"/>
    </location>
</feature>
<keyword evidence="21" id="KW-1185">Reference proteome</keyword>
<keyword evidence="7 19" id="KW-1003">Cell membrane</keyword>
<keyword evidence="12 19" id="KW-1133">Transmembrane helix</keyword>
<evidence type="ECO:0000256" key="8">
    <source>
        <dbReference type="ARBA" id="ARBA00022573"/>
    </source>
</evidence>
<evidence type="ECO:0000256" key="11">
    <source>
        <dbReference type="ARBA" id="ARBA00022842"/>
    </source>
</evidence>
<reference evidence="20 21" key="1">
    <citation type="submission" date="2020-08" db="EMBL/GenBank/DDBJ databases">
        <title>Genomic Encyclopedia of Type Strains, Phase IV (KMG-IV): sequencing the most valuable type-strain genomes for metagenomic binning, comparative biology and taxonomic classification.</title>
        <authorList>
            <person name="Goeker M."/>
        </authorList>
    </citation>
    <scope>NUCLEOTIDE SEQUENCE [LARGE SCALE GENOMIC DNA]</scope>
    <source>
        <strain evidence="20 21">DSM 104969</strain>
    </source>
</reference>
<keyword evidence="9 19" id="KW-0808">Transferase</keyword>
<evidence type="ECO:0000256" key="6">
    <source>
        <dbReference type="ARBA" id="ARBA00015850"/>
    </source>
</evidence>
<keyword evidence="13 19" id="KW-0472">Membrane</keyword>
<comment type="similarity">
    <text evidence="4 19">Belongs to the CobS family.</text>
</comment>
<evidence type="ECO:0000256" key="13">
    <source>
        <dbReference type="ARBA" id="ARBA00023136"/>
    </source>
</evidence>
<feature type="transmembrane region" description="Helical" evidence="19">
    <location>
        <begin position="175"/>
        <end position="193"/>
    </location>
</feature>
<evidence type="ECO:0000256" key="14">
    <source>
        <dbReference type="ARBA" id="ARBA00025228"/>
    </source>
</evidence>
<keyword evidence="8 19" id="KW-0169">Cobalamin biosynthesis</keyword>
<comment type="catalytic activity">
    <reaction evidence="17 19">
        <text>alpha-ribazole + adenosylcob(III)inamide-GDP = adenosylcob(III)alamin + GMP + H(+)</text>
        <dbReference type="Rhea" id="RHEA:16049"/>
        <dbReference type="ChEBI" id="CHEBI:10329"/>
        <dbReference type="ChEBI" id="CHEBI:15378"/>
        <dbReference type="ChEBI" id="CHEBI:18408"/>
        <dbReference type="ChEBI" id="CHEBI:58115"/>
        <dbReference type="ChEBI" id="CHEBI:60487"/>
        <dbReference type="EC" id="2.7.8.26"/>
    </reaction>
</comment>
<evidence type="ECO:0000256" key="3">
    <source>
        <dbReference type="ARBA" id="ARBA00004663"/>
    </source>
</evidence>
<dbReference type="GO" id="GO:0051073">
    <property type="term" value="F:adenosylcobinamide-GDP ribazoletransferase activity"/>
    <property type="evidence" value="ECO:0007669"/>
    <property type="project" value="UniProtKB-UniRule"/>
</dbReference>
<keyword evidence="10 19" id="KW-0812">Transmembrane</keyword>
<dbReference type="GO" id="GO:0009236">
    <property type="term" value="P:cobalamin biosynthetic process"/>
    <property type="evidence" value="ECO:0007669"/>
    <property type="project" value="UniProtKB-UniRule"/>
</dbReference>
<evidence type="ECO:0000256" key="2">
    <source>
        <dbReference type="ARBA" id="ARBA00004651"/>
    </source>
</evidence>
<evidence type="ECO:0000256" key="12">
    <source>
        <dbReference type="ARBA" id="ARBA00022989"/>
    </source>
</evidence>
<evidence type="ECO:0000256" key="17">
    <source>
        <dbReference type="ARBA" id="ARBA00048623"/>
    </source>
</evidence>
<evidence type="ECO:0000256" key="10">
    <source>
        <dbReference type="ARBA" id="ARBA00022692"/>
    </source>
</evidence>
<evidence type="ECO:0000256" key="1">
    <source>
        <dbReference type="ARBA" id="ARBA00001946"/>
    </source>
</evidence>
<comment type="caution">
    <text evidence="20">The sequence shown here is derived from an EMBL/GenBank/DDBJ whole genome shotgun (WGS) entry which is preliminary data.</text>
</comment>
<keyword evidence="11 19" id="KW-0460">Magnesium</keyword>
<dbReference type="RefSeq" id="WP_183305853.1">
    <property type="nucleotide sequence ID" value="NZ_JACIEP010000002.1"/>
</dbReference>
<protein>
    <recommendedName>
        <fullName evidence="6 19">Adenosylcobinamide-GDP ribazoletransferase</fullName>
        <ecNumber evidence="5 19">2.7.8.26</ecNumber>
    </recommendedName>
    <alternativeName>
        <fullName evidence="16 19">Cobalamin synthase</fullName>
    </alternativeName>
    <alternativeName>
        <fullName evidence="15 19">Cobalamin-5'-phosphate synthase</fullName>
    </alternativeName>
</protein>
<comment type="cofactor">
    <cofactor evidence="1 19">
        <name>Mg(2+)</name>
        <dbReference type="ChEBI" id="CHEBI:18420"/>
    </cofactor>
</comment>
<dbReference type="AlphaFoldDB" id="A0A840CG25"/>
<comment type="function">
    <text evidence="14 19">Joins adenosylcobinamide-GDP and alpha-ribazole to generate adenosylcobalamin (Ado-cobalamin). Also synthesizes adenosylcobalamin 5'-phosphate from adenosylcobinamide-GDP and alpha-ribazole 5'-phosphate.</text>
</comment>
<organism evidence="20 21">
    <name type="scientific">Dysgonomonas hofstadii</name>
    <dbReference type="NCBI Taxonomy" id="637886"/>
    <lineage>
        <taxon>Bacteria</taxon>
        <taxon>Pseudomonadati</taxon>
        <taxon>Bacteroidota</taxon>
        <taxon>Bacteroidia</taxon>
        <taxon>Bacteroidales</taxon>
        <taxon>Dysgonomonadaceae</taxon>
        <taxon>Dysgonomonas</taxon>
    </lineage>
</organism>
<dbReference type="EC" id="2.7.8.26" evidence="5 19"/>
<dbReference type="GO" id="GO:0008818">
    <property type="term" value="F:cobalamin 5'-phosphate synthase activity"/>
    <property type="evidence" value="ECO:0007669"/>
    <property type="project" value="UniProtKB-UniRule"/>
</dbReference>
<evidence type="ECO:0000256" key="5">
    <source>
        <dbReference type="ARBA" id="ARBA00013200"/>
    </source>
</evidence>
<dbReference type="NCBIfam" id="TIGR00317">
    <property type="entry name" value="cobS"/>
    <property type="match status" value="1"/>
</dbReference>
<gene>
    <name evidence="19" type="primary">cobS</name>
    <name evidence="20" type="ORF">GGR21_000807</name>
</gene>
<evidence type="ECO:0000313" key="21">
    <source>
        <dbReference type="Proteomes" id="UP000555103"/>
    </source>
</evidence>
<comment type="pathway">
    <text evidence="3 19">Cofactor biosynthesis; adenosylcobalamin biosynthesis; adenosylcobalamin from cob(II)yrinate a,c-diamide: step 7/7.</text>
</comment>
<dbReference type="PANTHER" id="PTHR34148:SF1">
    <property type="entry name" value="ADENOSYLCOBINAMIDE-GDP RIBAZOLETRANSFERASE"/>
    <property type="match status" value="1"/>
</dbReference>
<dbReference type="InterPro" id="IPR003805">
    <property type="entry name" value="CobS"/>
</dbReference>
<evidence type="ECO:0000313" key="20">
    <source>
        <dbReference type="EMBL" id="MBB4034920.1"/>
    </source>
</evidence>
<accession>A0A840CG25</accession>
<evidence type="ECO:0000256" key="4">
    <source>
        <dbReference type="ARBA" id="ARBA00010561"/>
    </source>
</evidence>
<evidence type="ECO:0000256" key="16">
    <source>
        <dbReference type="ARBA" id="ARBA00032853"/>
    </source>
</evidence>
<evidence type="ECO:0000256" key="18">
    <source>
        <dbReference type="ARBA" id="ARBA00049504"/>
    </source>
</evidence>
<feature type="transmembrane region" description="Helical" evidence="19">
    <location>
        <begin position="199"/>
        <end position="216"/>
    </location>
</feature>
<evidence type="ECO:0000256" key="9">
    <source>
        <dbReference type="ARBA" id="ARBA00022679"/>
    </source>
</evidence>
<feature type="transmembrane region" description="Helical" evidence="19">
    <location>
        <begin position="45"/>
        <end position="69"/>
    </location>
</feature>
<evidence type="ECO:0000256" key="19">
    <source>
        <dbReference type="HAMAP-Rule" id="MF_00719"/>
    </source>
</evidence>
<dbReference type="EMBL" id="JACIEP010000002">
    <property type="protein sequence ID" value="MBB4034920.1"/>
    <property type="molecule type" value="Genomic_DNA"/>
</dbReference>